<accession>A0ABP1D8R7</accession>
<organism evidence="1 2">
    <name type="scientific">Somion occarium</name>
    <dbReference type="NCBI Taxonomy" id="3059160"/>
    <lineage>
        <taxon>Eukaryota</taxon>
        <taxon>Fungi</taxon>
        <taxon>Dikarya</taxon>
        <taxon>Basidiomycota</taxon>
        <taxon>Agaricomycotina</taxon>
        <taxon>Agaricomycetes</taxon>
        <taxon>Polyporales</taxon>
        <taxon>Cerrenaceae</taxon>
        <taxon>Somion</taxon>
    </lineage>
</organism>
<sequence>MDESQDSRARVLSILSGDSRFFGMHNTCNYAHWTRIIVWTYSMTAVRTVTFGDESPVCPTLSYQVNVVLIASPMLELSSCSGDVFENYGDQRVRLAWIEEAVADAFLSKWATQEDV</sequence>
<evidence type="ECO:0000313" key="1">
    <source>
        <dbReference type="EMBL" id="CAL1703453.1"/>
    </source>
</evidence>
<reference evidence="2" key="1">
    <citation type="submission" date="2024-04" db="EMBL/GenBank/DDBJ databases">
        <authorList>
            <person name="Shaw F."/>
            <person name="Minotto A."/>
        </authorList>
    </citation>
    <scope>NUCLEOTIDE SEQUENCE [LARGE SCALE GENOMIC DNA]</scope>
</reference>
<evidence type="ECO:0000313" key="2">
    <source>
        <dbReference type="Proteomes" id="UP001497453"/>
    </source>
</evidence>
<name>A0ABP1D8R7_9APHY</name>
<gene>
    <name evidence="1" type="ORF">GFSPODELE1_LOCUS4585</name>
</gene>
<keyword evidence="2" id="KW-1185">Reference proteome</keyword>
<proteinExistence type="predicted"/>
<dbReference type="EMBL" id="OZ037946">
    <property type="protein sequence ID" value="CAL1703453.1"/>
    <property type="molecule type" value="Genomic_DNA"/>
</dbReference>
<protein>
    <submittedName>
        <fullName evidence="1">Uncharacterized protein</fullName>
    </submittedName>
</protein>
<dbReference type="Proteomes" id="UP001497453">
    <property type="component" value="Chromosome 3"/>
</dbReference>